<dbReference type="AlphaFoldDB" id="A0A238W9R8"/>
<name>A0A238W9R8_HALVU</name>
<gene>
    <name evidence="1" type="ORF">SAMN06264855_10680</name>
</gene>
<proteinExistence type="predicted"/>
<dbReference type="Proteomes" id="UP000198397">
    <property type="component" value="Unassembled WGS sequence"/>
</dbReference>
<evidence type="ECO:0000313" key="2">
    <source>
        <dbReference type="Proteomes" id="UP000198397"/>
    </source>
</evidence>
<dbReference type="RefSeq" id="WP_179213612.1">
    <property type="nucleotide sequence ID" value="NZ_FZNQ01000006.1"/>
</dbReference>
<organism evidence="1 2">
    <name type="scientific">Halorubrum vacuolatum</name>
    <name type="common">Natronobacterium vacuolatum</name>
    <dbReference type="NCBI Taxonomy" id="63740"/>
    <lineage>
        <taxon>Archaea</taxon>
        <taxon>Methanobacteriati</taxon>
        <taxon>Methanobacteriota</taxon>
        <taxon>Stenosarchaea group</taxon>
        <taxon>Halobacteria</taxon>
        <taxon>Halobacteriales</taxon>
        <taxon>Haloferacaceae</taxon>
        <taxon>Halorubrum</taxon>
    </lineage>
</organism>
<keyword evidence="2" id="KW-1185">Reference proteome</keyword>
<dbReference type="OrthoDB" id="190881at2157"/>
<reference evidence="1 2" key="1">
    <citation type="submission" date="2017-06" db="EMBL/GenBank/DDBJ databases">
        <authorList>
            <person name="Kim H.J."/>
            <person name="Triplett B.A."/>
        </authorList>
    </citation>
    <scope>NUCLEOTIDE SEQUENCE [LARGE SCALE GENOMIC DNA]</scope>
    <source>
        <strain evidence="1 2">DSM 8800</strain>
    </source>
</reference>
<protein>
    <submittedName>
        <fullName evidence="1">Uncharacterized protein</fullName>
    </submittedName>
</protein>
<dbReference type="EMBL" id="FZNQ01000006">
    <property type="protein sequence ID" value="SNR43280.1"/>
    <property type="molecule type" value="Genomic_DNA"/>
</dbReference>
<sequence>MATEEGAEAGSPLDEVMEDIRQELVRRVAAADRDENREVYDALENE</sequence>
<evidence type="ECO:0000313" key="1">
    <source>
        <dbReference type="EMBL" id="SNR43280.1"/>
    </source>
</evidence>
<accession>A0A238W9R8</accession>